<feature type="signal peptide" evidence="2">
    <location>
        <begin position="1"/>
        <end position="19"/>
    </location>
</feature>
<evidence type="ECO:0000256" key="1">
    <source>
        <dbReference type="SAM" id="MobiDB-lite"/>
    </source>
</evidence>
<feature type="region of interest" description="Disordered" evidence="1">
    <location>
        <begin position="29"/>
        <end position="89"/>
    </location>
</feature>
<dbReference type="OrthoDB" id="4318733at2"/>
<feature type="chain" id="PRO_5039429681" evidence="2">
    <location>
        <begin position="20"/>
        <end position="178"/>
    </location>
</feature>
<dbReference type="Proteomes" id="UP000295578">
    <property type="component" value="Unassembled WGS sequence"/>
</dbReference>
<feature type="compositionally biased region" description="Low complexity" evidence="1">
    <location>
        <begin position="32"/>
        <end position="68"/>
    </location>
</feature>
<keyword evidence="4" id="KW-1185">Reference proteome</keyword>
<gene>
    <name evidence="3" type="ORF">E1293_04625</name>
</gene>
<evidence type="ECO:0000313" key="4">
    <source>
        <dbReference type="Proteomes" id="UP000295578"/>
    </source>
</evidence>
<dbReference type="RefSeq" id="WP_132194148.1">
    <property type="nucleotide sequence ID" value="NZ_SMKY01000012.1"/>
</dbReference>
<keyword evidence="2" id="KW-0732">Signal</keyword>
<name>A0A4R5BR91_9ACTN</name>
<dbReference type="AlphaFoldDB" id="A0A4R5BR91"/>
<proteinExistence type="predicted"/>
<organism evidence="3 4">
    <name type="scientific">Actinomadura darangshiensis</name>
    <dbReference type="NCBI Taxonomy" id="705336"/>
    <lineage>
        <taxon>Bacteria</taxon>
        <taxon>Bacillati</taxon>
        <taxon>Actinomycetota</taxon>
        <taxon>Actinomycetes</taxon>
        <taxon>Streptosporangiales</taxon>
        <taxon>Thermomonosporaceae</taxon>
        <taxon>Actinomadura</taxon>
    </lineage>
</organism>
<sequence>MRKIVVGGMVAALALGLTACGGIGDGKTAGVAPSSPVGSTPTSSAPTSSAPTSSSPTHSAPAQGKPSTPGGGTSNSGGSGAPAGLRTPLSRAGNQVIKSKWGRLRYLAPGKFAVGNVVFFIANATTLYVAGGPCPDGSTPPGVSKCNMDGFEGWVQAAPHNANVRFAGQGATVITETQ</sequence>
<reference evidence="3 4" key="1">
    <citation type="submission" date="2019-03" db="EMBL/GenBank/DDBJ databases">
        <title>Draft genome sequences of novel Actinobacteria.</title>
        <authorList>
            <person name="Sahin N."/>
            <person name="Ay H."/>
            <person name="Saygin H."/>
        </authorList>
    </citation>
    <scope>NUCLEOTIDE SEQUENCE [LARGE SCALE GENOMIC DNA]</scope>
    <source>
        <strain evidence="3 4">DSM 45941</strain>
    </source>
</reference>
<protein>
    <submittedName>
        <fullName evidence="3">Uncharacterized protein</fullName>
    </submittedName>
</protein>
<evidence type="ECO:0000256" key="2">
    <source>
        <dbReference type="SAM" id="SignalP"/>
    </source>
</evidence>
<dbReference type="EMBL" id="SMKY01000012">
    <property type="protein sequence ID" value="TDD89498.1"/>
    <property type="molecule type" value="Genomic_DNA"/>
</dbReference>
<accession>A0A4R5BR91</accession>
<feature type="compositionally biased region" description="Gly residues" evidence="1">
    <location>
        <begin position="69"/>
        <end position="81"/>
    </location>
</feature>
<comment type="caution">
    <text evidence="3">The sequence shown here is derived from an EMBL/GenBank/DDBJ whole genome shotgun (WGS) entry which is preliminary data.</text>
</comment>
<dbReference type="PROSITE" id="PS51257">
    <property type="entry name" value="PROKAR_LIPOPROTEIN"/>
    <property type="match status" value="1"/>
</dbReference>
<evidence type="ECO:0000313" key="3">
    <source>
        <dbReference type="EMBL" id="TDD89498.1"/>
    </source>
</evidence>